<dbReference type="AlphaFoldDB" id="S9W3G0"/>
<evidence type="ECO:0000256" key="6">
    <source>
        <dbReference type="HAMAP-Rule" id="MF_03111"/>
    </source>
</evidence>
<dbReference type="EMBL" id="ATMH01001880">
    <property type="protein sequence ID" value="EPY33886.1"/>
    <property type="molecule type" value="Genomic_DNA"/>
</dbReference>
<organism evidence="7 8">
    <name type="scientific">Strigomonas culicis</name>
    <dbReference type="NCBI Taxonomy" id="28005"/>
    <lineage>
        <taxon>Eukaryota</taxon>
        <taxon>Discoba</taxon>
        <taxon>Euglenozoa</taxon>
        <taxon>Kinetoplastea</taxon>
        <taxon>Metakinetoplastina</taxon>
        <taxon>Trypanosomatida</taxon>
        <taxon>Trypanosomatidae</taxon>
        <taxon>Strigomonadinae</taxon>
        <taxon>Strigomonas</taxon>
    </lineage>
</organism>
<comment type="pathway">
    <text evidence="6">Cofactor biosynthesis; ubiquinone biosynthesis.</text>
</comment>
<evidence type="ECO:0000256" key="2">
    <source>
        <dbReference type="ARBA" id="ARBA00022792"/>
    </source>
</evidence>
<feature type="binding site" evidence="6">
    <location>
        <position position="144"/>
    </location>
    <ligand>
        <name>Zn(2+)</name>
        <dbReference type="ChEBI" id="CHEBI:29105"/>
    </ligand>
</feature>
<keyword evidence="2 6" id="KW-0999">Mitochondrion inner membrane</keyword>
<accession>S9W3G0</accession>
<dbReference type="GO" id="GO:0008270">
    <property type="term" value="F:zinc ion binding"/>
    <property type="evidence" value="ECO:0007669"/>
    <property type="project" value="UniProtKB-UniRule"/>
</dbReference>
<dbReference type="Proteomes" id="UP000015354">
    <property type="component" value="Unassembled WGS sequence"/>
</dbReference>
<dbReference type="HAMAP" id="MF_03111">
    <property type="entry name" value="Coq4"/>
    <property type="match status" value="1"/>
</dbReference>
<feature type="binding site" evidence="6">
    <location>
        <position position="129"/>
    </location>
    <ligand>
        <name>Zn(2+)</name>
        <dbReference type="ChEBI" id="CHEBI:29105"/>
    </ligand>
</feature>
<comment type="similarity">
    <text evidence="6">Belongs to the COQ4 family.</text>
</comment>
<evidence type="ECO:0000256" key="3">
    <source>
        <dbReference type="ARBA" id="ARBA00023128"/>
    </source>
</evidence>
<dbReference type="EC" id="4.1.1.130" evidence="6"/>
<comment type="subcellular location">
    <subcellularLocation>
        <location evidence="6">Mitochondrion inner membrane</location>
        <topology evidence="6">Peripheral membrane protein</topology>
        <orientation evidence="6">Matrix side</orientation>
    </subcellularLocation>
</comment>
<dbReference type="InterPro" id="IPR007715">
    <property type="entry name" value="Coq4"/>
</dbReference>
<comment type="subunit">
    <text evidence="6">Component of a multi-subunit COQ enzyme complex.</text>
</comment>
<comment type="catalytic activity">
    <reaction evidence="6">
        <text>a 4-hydroxy-3-methoxy-5-(all-trans-polyprenyl)benzoate + H(+) = a 2-methoxy-6-(all-trans-polyprenyl)phenol + CO2</text>
        <dbReference type="Rhea" id="RHEA:81179"/>
        <dbReference type="Rhea" id="RHEA-COMP:9551"/>
        <dbReference type="Rhea" id="RHEA-COMP:10931"/>
        <dbReference type="ChEBI" id="CHEBI:15378"/>
        <dbReference type="ChEBI" id="CHEBI:16526"/>
        <dbReference type="ChEBI" id="CHEBI:62731"/>
        <dbReference type="ChEBI" id="CHEBI:84443"/>
        <dbReference type="EC" id="4.1.1.130"/>
    </reaction>
</comment>
<comment type="caution">
    <text evidence="7">The sequence shown here is derived from an EMBL/GenBank/DDBJ whole genome shotgun (WGS) entry which is preliminary data.</text>
</comment>
<keyword evidence="1 6" id="KW-0831">Ubiquinone biosynthesis</keyword>
<proteinExistence type="inferred from homology"/>
<feature type="binding site" evidence="6">
    <location>
        <position position="132"/>
    </location>
    <ligand>
        <name>Zn(2+)</name>
        <dbReference type="ChEBI" id="CHEBI:29105"/>
    </ligand>
</feature>
<keyword evidence="6" id="KW-0479">Metal-binding</keyword>
<sequence length="244" mass="27440">MHAIPLVATSLALVNQTGTFVYQSLRAIRDPTDAVAVSAVGELSSLDALENMKHAMMSDIRGRSILKHQPIVDDAVLERARAQPEDSFGRTYAAYMDHNAFTPNGRVAVKHIDDPLLAYVMTRYRQCHDYLHTVTGCGRTVDEELAVKLLEWQHTGLPLGLLAIAGGAPHLSSTQRRHMPLYMEWARQNAPKYIHGEKQTPCYLNVVWEDLLERPLKEVQDLVNITPLAAFLYEKTKEKVKNNL</sequence>
<dbReference type="Pfam" id="PF05019">
    <property type="entry name" value="Coq4"/>
    <property type="match status" value="1"/>
</dbReference>
<dbReference type="PANTHER" id="PTHR12922:SF7">
    <property type="entry name" value="UBIQUINONE BIOSYNTHESIS PROTEIN COQ4 HOMOLOG, MITOCHONDRIAL"/>
    <property type="match status" value="1"/>
</dbReference>
<evidence type="ECO:0000256" key="4">
    <source>
        <dbReference type="ARBA" id="ARBA00023136"/>
    </source>
</evidence>
<dbReference type="OrthoDB" id="4249at2759"/>
<comment type="function">
    <text evidence="6">Lyase that catalyzes the C1-decarboxylation of 4-hydroxy-3-methoxy-5-(all-trans-polyprenyl)benzoic acid into 2-methoxy-6-(all-trans-polyprenyl)phenol during ubiquinone biosynthesis.</text>
</comment>
<dbReference type="GO" id="GO:0120539">
    <property type="term" value="F:4-hydroxy-3-methoxy-5-polyprenylbenzoate decarboxylase activity"/>
    <property type="evidence" value="ECO:0007669"/>
    <property type="project" value="UniProtKB-EC"/>
</dbReference>
<dbReference type="InterPro" id="IPR027540">
    <property type="entry name" value="Coq4_euk"/>
</dbReference>
<evidence type="ECO:0000256" key="1">
    <source>
        <dbReference type="ARBA" id="ARBA00022688"/>
    </source>
</evidence>
<protein>
    <recommendedName>
        <fullName evidence="6">Ubiquinone biosynthesis protein COQ4 homolog, mitochondrial</fullName>
    </recommendedName>
    <alternativeName>
        <fullName evidence="6">4-hydroxy-3-methoxy-5-polyprenylbenzoate decarboxylase</fullName>
        <ecNumber evidence="6">4.1.1.130</ecNumber>
    </alternativeName>
    <alternativeName>
        <fullName evidence="6">Coenzyme Q biosynthesis protein 4 homolog</fullName>
    </alternativeName>
</protein>
<comment type="cofactor">
    <cofactor evidence="6">
        <name>Zn(2+)</name>
        <dbReference type="ChEBI" id="CHEBI:29105"/>
    </cofactor>
</comment>
<keyword evidence="7" id="KW-0830">Ubiquinone</keyword>
<evidence type="ECO:0000313" key="8">
    <source>
        <dbReference type="Proteomes" id="UP000015354"/>
    </source>
</evidence>
<keyword evidence="8" id="KW-1185">Reference proteome</keyword>
<keyword evidence="4 6" id="KW-0472">Membrane</keyword>
<gene>
    <name evidence="7" type="ORF">STCU_01880</name>
</gene>
<name>S9W3G0_9TRYP</name>
<dbReference type="GO" id="GO:0031314">
    <property type="term" value="C:extrinsic component of mitochondrial inner membrane"/>
    <property type="evidence" value="ECO:0007669"/>
    <property type="project" value="UniProtKB-UniRule"/>
</dbReference>
<dbReference type="UniPathway" id="UPA00232"/>
<keyword evidence="3 6" id="KW-0496">Mitochondrion</keyword>
<feature type="binding site" evidence="6">
    <location>
        <position position="128"/>
    </location>
    <ligand>
        <name>Zn(2+)</name>
        <dbReference type="ChEBI" id="CHEBI:29105"/>
    </ligand>
</feature>
<keyword evidence="6" id="KW-0862">Zinc</keyword>
<keyword evidence="5 6" id="KW-0456">Lyase</keyword>
<reference evidence="7 8" key="1">
    <citation type="journal article" date="2013" name="PLoS ONE">
        <title>Predicting the Proteins of Angomonas deanei, Strigomonas culicis and Their Respective Endosymbionts Reveals New Aspects of the Trypanosomatidae Family.</title>
        <authorList>
            <person name="Motta M.C."/>
            <person name="Martins A.C."/>
            <person name="de Souza S.S."/>
            <person name="Catta-Preta C.M."/>
            <person name="Silva R."/>
            <person name="Klein C.C."/>
            <person name="de Almeida L.G."/>
            <person name="de Lima Cunha O."/>
            <person name="Ciapina L.P."/>
            <person name="Brocchi M."/>
            <person name="Colabardini A.C."/>
            <person name="de Araujo Lima B."/>
            <person name="Machado C.R."/>
            <person name="de Almeida Soares C.M."/>
            <person name="Probst C.M."/>
            <person name="de Menezes C.B."/>
            <person name="Thompson C.E."/>
            <person name="Bartholomeu D.C."/>
            <person name="Gradia D.F."/>
            <person name="Pavoni D.P."/>
            <person name="Grisard E.C."/>
            <person name="Fantinatti-Garboggini F."/>
            <person name="Marchini F.K."/>
            <person name="Rodrigues-Luiz G.F."/>
            <person name="Wagner G."/>
            <person name="Goldman G.H."/>
            <person name="Fietto J.L."/>
            <person name="Elias M.C."/>
            <person name="Goldman M.H."/>
            <person name="Sagot M.F."/>
            <person name="Pereira M."/>
            <person name="Stoco P.H."/>
            <person name="de Mendonca-Neto R.P."/>
            <person name="Teixeira S.M."/>
            <person name="Maciel T.E."/>
            <person name="de Oliveira Mendes T.A."/>
            <person name="Urmenyi T.P."/>
            <person name="de Souza W."/>
            <person name="Schenkman S."/>
            <person name="de Vasconcelos A.T."/>
        </authorList>
    </citation>
    <scope>NUCLEOTIDE SEQUENCE [LARGE SCALE GENOMIC DNA]</scope>
</reference>
<evidence type="ECO:0000313" key="7">
    <source>
        <dbReference type="EMBL" id="EPY33886.1"/>
    </source>
</evidence>
<dbReference type="PANTHER" id="PTHR12922">
    <property type="entry name" value="UBIQUINONE BIOSYNTHESIS PROTEIN"/>
    <property type="match status" value="1"/>
</dbReference>
<evidence type="ECO:0000256" key="5">
    <source>
        <dbReference type="ARBA" id="ARBA00023239"/>
    </source>
</evidence>